<evidence type="ECO:0000313" key="12">
    <source>
        <dbReference type="EMBL" id="TQL90250.1"/>
    </source>
</evidence>
<evidence type="ECO:0000256" key="6">
    <source>
        <dbReference type="ARBA" id="ARBA00022723"/>
    </source>
</evidence>
<evidence type="ECO:0000256" key="2">
    <source>
        <dbReference type="ARBA" id="ARBA00005135"/>
    </source>
</evidence>
<dbReference type="EMBL" id="VFOZ01000002">
    <property type="protein sequence ID" value="TQL90250.1"/>
    <property type="molecule type" value="Genomic_DNA"/>
</dbReference>
<dbReference type="EC" id="3.1.3.3" evidence="4"/>
<dbReference type="GO" id="GO:0005737">
    <property type="term" value="C:cytoplasm"/>
    <property type="evidence" value="ECO:0007669"/>
    <property type="project" value="TreeGrafter"/>
</dbReference>
<evidence type="ECO:0000256" key="9">
    <source>
        <dbReference type="ARBA" id="ARBA00023299"/>
    </source>
</evidence>
<evidence type="ECO:0000313" key="13">
    <source>
        <dbReference type="Proteomes" id="UP000316096"/>
    </source>
</evidence>
<evidence type="ECO:0000256" key="4">
    <source>
        <dbReference type="ARBA" id="ARBA00012640"/>
    </source>
</evidence>
<keyword evidence="13" id="KW-1185">Reference proteome</keyword>
<dbReference type="RefSeq" id="WP_141962310.1">
    <property type="nucleotide sequence ID" value="NZ_VFOZ01000002.1"/>
</dbReference>
<sequence>MREDRDGWKVVSDPSAWVGIVFVDIDGTLVPAPGSAVHVARYLGTEEEMAKAEAAYAAGLLTNPEIAAVDALAWAGRTEREIDDWLTQLPLVDGIAETVQWCRAHRLLPVLATLAWQPIGKHLGKRFGFAAYCGPELETLDGSFTGRVRATFDEFGKRDFALRYAENLGFGPSQCAAIGDSRSDLPLFDEVGLSVAFNADQQARDRASTTVDGGDLWAVTPLLADWHQRIR</sequence>
<keyword evidence="6" id="KW-0479">Metal-binding</keyword>
<reference evidence="12 13" key="1">
    <citation type="submission" date="2019-06" db="EMBL/GenBank/DDBJ databases">
        <title>Sequencing the genomes of 1000 actinobacteria strains.</title>
        <authorList>
            <person name="Klenk H.-P."/>
        </authorList>
    </citation>
    <scope>NUCLEOTIDE SEQUENCE [LARGE SCALE GENOMIC DNA]</scope>
    <source>
        <strain evidence="12 13">DSM 102200</strain>
    </source>
</reference>
<evidence type="ECO:0000256" key="7">
    <source>
        <dbReference type="ARBA" id="ARBA00022801"/>
    </source>
</evidence>
<accession>A0A543BZK1</accession>
<comment type="similarity">
    <text evidence="3">Belongs to the HAD-like hydrolase superfamily. SerB family.</text>
</comment>
<evidence type="ECO:0000256" key="8">
    <source>
        <dbReference type="ARBA" id="ARBA00022842"/>
    </source>
</evidence>
<comment type="pathway">
    <text evidence="2">Amino-acid biosynthesis; L-serine biosynthesis; L-serine from 3-phospho-D-glycerate: step 3/3.</text>
</comment>
<keyword evidence="7" id="KW-0378">Hydrolase</keyword>
<dbReference type="PANTHER" id="PTHR43344:SF2">
    <property type="entry name" value="PHOSPHOSERINE PHOSPHATASE"/>
    <property type="match status" value="1"/>
</dbReference>
<evidence type="ECO:0000256" key="1">
    <source>
        <dbReference type="ARBA" id="ARBA00001946"/>
    </source>
</evidence>
<keyword evidence="8" id="KW-0460">Magnesium</keyword>
<dbReference type="InterPro" id="IPR023214">
    <property type="entry name" value="HAD_sf"/>
</dbReference>
<evidence type="ECO:0000256" key="11">
    <source>
        <dbReference type="ARBA" id="ARBA00048523"/>
    </source>
</evidence>
<comment type="cofactor">
    <cofactor evidence="1">
        <name>Mg(2+)</name>
        <dbReference type="ChEBI" id="CHEBI:18420"/>
    </cofactor>
</comment>
<evidence type="ECO:0000256" key="3">
    <source>
        <dbReference type="ARBA" id="ARBA00009184"/>
    </source>
</evidence>
<dbReference type="SUPFAM" id="SSF56784">
    <property type="entry name" value="HAD-like"/>
    <property type="match status" value="1"/>
</dbReference>
<dbReference type="Gene3D" id="3.40.50.1000">
    <property type="entry name" value="HAD superfamily/HAD-like"/>
    <property type="match status" value="1"/>
</dbReference>
<dbReference type="GO" id="GO:0000287">
    <property type="term" value="F:magnesium ion binding"/>
    <property type="evidence" value="ECO:0007669"/>
    <property type="project" value="TreeGrafter"/>
</dbReference>
<evidence type="ECO:0000256" key="10">
    <source>
        <dbReference type="ARBA" id="ARBA00048138"/>
    </source>
</evidence>
<keyword evidence="9" id="KW-0718">Serine biosynthesis</keyword>
<protein>
    <recommendedName>
        <fullName evidence="4">phosphoserine phosphatase</fullName>
        <ecNumber evidence="4">3.1.3.3</ecNumber>
    </recommendedName>
</protein>
<gene>
    <name evidence="12" type="ORF">FB559_7545</name>
</gene>
<organism evidence="12 13">
    <name type="scientific">Actinoallomurus bryophytorum</name>
    <dbReference type="NCBI Taxonomy" id="1490222"/>
    <lineage>
        <taxon>Bacteria</taxon>
        <taxon>Bacillati</taxon>
        <taxon>Actinomycetota</taxon>
        <taxon>Actinomycetes</taxon>
        <taxon>Streptosporangiales</taxon>
        <taxon>Thermomonosporaceae</taxon>
        <taxon>Actinoallomurus</taxon>
    </lineage>
</organism>
<keyword evidence="5" id="KW-0028">Amino-acid biosynthesis</keyword>
<comment type="catalytic activity">
    <reaction evidence="11">
        <text>O-phospho-D-serine + H2O = D-serine + phosphate</text>
        <dbReference type="Rhea" id="RHEA:24873"/>
        <dbReference type="ChEBI" id="CHEBI:15377"/>
        <dbReference type="ChEBI" id="CHEBI:35247"/>
        <dbReference type="ChEBI" id="CHEBI:43474"/>
        <dbReference type="ChEBI" id="CHEBI:58680"/>
        <dbReference type="EC" id="3.1.3.3"/>
    </reaction>
</comment>
<dbReference type="GO" id="GO:0036424">
    <property type="term" value="F:L-phosphoserine phosphatase activity"/>
    <property type="evidence" value="ECO:0007669"/>
    <property type="project" value="TreeGrafter"/>
</dbReference>
<dbReference type="Pfam" id="PF12710">
    <property type="entry name" value="HAD"/>
    <property type="match status" value="1"/>
</dbReference>
<dbReference type="InterPro" id="IPR050582">
    <property type="entry name" value="HAD-like_SerB"/>
</dbReference>
<dbReference type="GO" id="GO:0006564">
    <property type="term" value="P:L-serine biosynthetic process"/>
    <property type="evidence" value="ECO:0007669"/>
    <property type="project" value="UniProtKB-KW"/>
</dbReference>
<evidence type="ECO:0000256" key="5">
    <source>
        <dbReference type="ARBA" id="ARBA00022605"/>
    </source>
</evidence>
<dbReference type="PANTHER" id="PTHR43344">
    <property type="entry name" value="PHOSPHOSERINE PHOSPHATASE"/>
    <property type="match status" value="1"/>
</dbReference>
<name>A0A543BZK1_9ACTN</name>
<dbReference type="InterPro" id="IPR036412">
    <property type="entry name" value="HAD-like_sf"/>
</dbReference>
<dbReference type="OrthoDB" id="3615082at2"/>
<comment type="caution">
    <text evidence="12">The sequence shown here is derived from an EMBL/GenBank/DDBJ whole genome shotgun (WGS) entry which is preliminary data.</text>
</comment>
<dbReference type="Proteomes" id="UP000316096">
    <property type="component" value="Unassembled WGS sequence"/>
</dbReference>
<comment type="catalytic activity">
    <reaction evidence="10">
        <text>O-phospho-L-serine + H2O = L-serine + phosphate</text>
        <dbReference type="Rhea" id="RHEA:21208"/>
        <dbReference type="ChEBI" id="CHEBI:15377"/>
        <dbReference type="ChEBI" id="CHEBI:33384"/>
        <dbReference type="ChEBI" id="CHEBI:43474"/>
        <dbReference type="ChEBI" id="CHEBI:57524"/>
        <dbReference type="EC" id="3.1.3.3"/>
    </reaction>
</comment>
<proteinExistence type="inferred from homology"/>
<dbReference type="AlphaFoldDB" id="A0A543BZK1"/>